<keyword evidence="6" id="KW-0282">Flagellum</keyword>
<dbReference type="Pfam" id="PF00669">
    <property type="entry name" value="Flagellin_N"/>
    <property type="match status" value="1"/>
</dbReference>
<comment type="function">
    <text evidence="3">Flagellin is the subunit protein which polymerizes to form the filaments of bacterial flagella.</text>
</comment>
<keyword evidence="6" id="KW-0969">Cilium</keyword>
<dbReference type="GO" id="GO:0005198">
    <property type="term" value="F:structural molecule activity"/>
    <property type="evidence" value="ECO:0007669"/>
    <property type="project" value="UniProtKB-UniRule"/>
</dbReference>
<proteinExistence type="inferred from homology"/>
<reference evidence="6 7" key="1">
    <citation type="submission" date="2020-08" db="EMBL/GenBank/DDBJ databases">
        <title>Genomic Encyclopedia of Type Strains, Phase IV (KMG-V): Genome sequencing to study the core and pangenomes of soil and plant-associated prokaryotes.</title>
        <authorList>
            <person name="Whitman W."/>
        </authorList>
    </citation>
    <scope>NUCLEOTIDE SEQUENCE [LARGE SCALE GENOMIC DNA]</scope>
    <source>
        <strain evidence="6 7">M8UP14</strain>
    </source>
</reference>
<accession>A0A7W7Z9Y0</accession>
<evidence type="ECO:0000256" key="3">
    <source>
        <dbReference type="RuleBase" id="RU362073"/>
    </source>
</evidence>
<organism evidence="6 7">
    <name type="scientific">Granulicella aggregans</name>
    <dbReference type="NCBI Taxonomy" id="474949"/>
    <lineage>
        <taxon>Bacteria</taxon>
        <taxon>Pseudomonadati</taxon>
        <taxon>Acidobacteriota</taxon>
        <taxon>Terriglobia</taxon>
        <taxon>Terriglobales</taxon>
        <taxon>Acidobacteriaceae</taxon>
        <taxon>Granulicella</taxon>
    </lineage>
</organism>
<dbReference type="Pfam" id="PF00700">
    <property type="entry name" value="Flagellin_C"/>
    <property type="match status" value="1"/>
</dbReference>
<keyword evidence="6" id="KW-0966">Cell projection</keyword>
<protein>
    <recommendedName>
        <fullName evidence="3">Flagellin</fullName>
    </recommendedName>
</protein>
<keyword evidence="2 3" id="KW-0975">Bacterial flagellum</keyword>
<feature type="domain" description="Flagellin C-terminal" evidence="5">
    <location>
        <begin position="428"/>
        <end position="511"/>
    </location>
</feature>
<dbReference type="RefSeq" id="WP_246408626.1">
    <property type="nucleotide sequence ID" value="NZ_JACHIP010000001.1"/>
</dbReference>
<evidence type="ECO:0000259" key="4">
    <source>
        <dbReference type="Pfam" id="PF00669"/>
    </source>
</evidence>
<dbReference type="SUPFAM" id="SSF64518">
    <property type="entry name" value="Phase 1 flagellin"/>
    <property type="match status" value="1"/>
</dbReference>
<feature type="domain" description="Flagellin N-terminal" evidence="4">
    <location>
        <begin position="5"/>
        <end position="142"/>
    </location>
</feature>
<evidence type="ECO:0000256" key="2">
    <source>
        <dbReference type="ARBA" id="ARBA00023143"/>
    </source>
</evidence>
<keyword evidence="7" id="KW-1185">Reference proteome</keyword>
<dbReference type="InterPro" id="IPR046358">
    <property type="entry name" value="Flagellin_C"/>
</dbReference>
<evidence type="ECO:0000259" key="5">
    <source>
        <dbReference type="Pfam" id="PF00700"/>
    </source>
</evidence>
<evidence type="ECO:0000256" key="1">
    <source>
        <dbReference type="ARBA" id="ARBA00005709"/>
    </source>
</evidence>
<dbReference type="PANTHER" id="PTHR42792">
    <property type="entry name" value="FLAGELLIN"/>
    <property type="match status" value="1"/>
</dbReference>
<dbReference type="InterPro" id="IPR001492">
    <property type="entry name" value="Flagellin"/>
</dbReference>
<dbReference type="Gene3D" id="1.20.1330.10">
    <property type="entry name" value="f41 fragment of flagellin, N-terminal domain"/>
    <property type="match status" value="2"/>
</dbReference>
<comment type="subcellular location">
    <subcellularLocation>
        <location evidence="3">Secreted</location>
    </subcellularLocation>
    <subcellularLocation>
        <location evidence="3">Bacterial flagellum</location>
    </subcellularLocation>
</comment>
<gene>
    <name evidence="6" type="ORF">HDF16_000715</name>
</gene>
<dbReference type="Gene3D" id="3.30.70.2120">
    <property type="match status" value="1"/>
</dbReference>
<dbReference type="EMBL" id="JACHIP010000001">
    <property type="protein sequence ID" value="MBB5056046.1"/>
    <property type="molecule type" value="Genomic_DNA"/>
</dbReference>
<evidence type="ECO:0000313" key="6">
    <source>
        <dbReference type="EMBL" id="MBB5056046.1"/>
    </source>
</evidence>
<sequence>MSLSVLNNISAIYAQNYLNQTQASLQTVLQQLSSGSRINSGADDAAGLAVVNGLQANEAALQQSSQNATNGTGLLQTADGALSQVTSLLTRAITLATESANSTLNSQQVSSANQEYQTILSEIGAIGSTTNFSGNQVFTTNATNLFVSDGSVTGASSYNDTVGVLTTGSVGQSPSSVAITTAALTVAAAGTTSAASVQSTGTITPTNATDLLSGTISVGLANGAASNFSVTGVTASQFVAAFNANAAFSSQGITASVVVATGVITIKGPSNGIGGSVTFTNNALTSTTSASVADAAPVAAAGTAAVDGRSLEAITLGTSTNTLAGTLTIAVGGGTANSITVNSGTSGTTLATQINSNATFQAANVVASFNSSTGVLSIYGPSGTGQTLNLTGSTLTQTTKQTPGAGVNFNDASINTLTATSAPTILTSLTAAIADVAYQRGILGANINQLTAAAAVADTANVNLTSASNAIQATNYGKATSDLAKYEVLSQTGISALAQANTVQQEILKLLQ</sequence>
<comment type="caution">
    <text evidence="6">The sequence shown here is derived from an EMBL/GenBank/DDBJ whole genome shotgun (WGS) entry which is preliminary data.</text>
</comment>
<dbReference type="GO" id="GO:0005576">
    <property type="term" value="C:extracellular region"/>
    <property type="evidence" value="ECO:0007669"/>
    <property type="project" value="UniProtKB-SubCell"/>
</dbReference>
<evidence type="ECO:0000313" key="7">
    <source>
        <dbReference type="Proteomes" id="UP000540989"/>
    </source>
</evidence>
<dbReference type="InterPro" id="IPR042187">
    <property type="entry name" value="Flagellin_C_sub2"/>
</dbReference>
<dbReference type="AlphaFoldDB" id="A0A7W7Z9Y0"/>
<dbReference type="Gene3D" id="6.10.10.10">
    <property type="entry name" value="Flagellar export chaperone, C-terminal domain"/>
    <property type="match status" value="1"/>
</dbReference>
<dbReference type="Proteomes" id="UP000540989">
    <property type="component" value="Unassembled WGS sequence"/>
</dbReference>
<dbReference type="InterPro" id="IPR001029">
    <property type="entry name" value="Flagellin_N"/>
</dbReference>
<keyword evidence="3" id="KW-0964">Secreted</keyword>
<dbReference type="PRINTS" id="PR00207">
    <property type="entry name" value="FLAGELLIN"/>
</dbReference>
<dbReference type="GO" id="GO:0009288">
    <property type="term" value="C:bacterial-type flagellum"/>
    <property type="evidence" value="ECO:0007669"/>
    <property type="project" value="UniProtKB-SubCell"/>
</dbReference>
<name>A0A7W7Z9Y0_9BACT</name>
<dbReference type="PANTHER" id="PTHR42792:SF2">
    <property type="entry name" value="FLAGELLIN"/>
    <property type="match status" value="1"/>
</dbReference>
<comment type="similarity">
    <text evidence="1 3">Belongs to the bacterial flagellin family.</text>
</comment>